<reference evidence="1 2" key="1">
    <citation type="journal article" date="2019" name="Nat. Ecol. Evol.">
        <title>Megaphylogeny resolves global patterns of mushroom evolution.</title>
        <authorList>
            <person name="Varga T."/>
            <person name="Krizsan K."/>
            <person name="Foldi C."/>
            <person name="Dima B."/>
            <person name="Sanchez-Garcia M."/>
            <person name="Sanchez-Ramirez S."/>
            <person name="Szollosi G.J."/>
            <person name="Szarkandi J.G."/>
            <person name="Papp V."/>
            <person name="Albert L."/>
            <person name="Andreopoulos W."/>
            <person name="Angelini C."/>
            <person name="Antonin V."/>
            <person name="Barry K.W."/>
            <person name="Bougher N.L."/>
            <person name="Buchanan P."/>
            <person name="Buyck B."/>
            <person name="Bense V."/>
            <person name="Catcheside P."/>
            <person name="Chovatia M."/>
            <person name="Cooper J."/>
            <person name="Damon W."/>
            <person name="Desjardin D."/>
            <person name="Finy P."/>
            <person name="Geml J."/>
            <person name="Haridas S."/>
            <person name="Hughes K."/>
            <person name="Justo A."/>
            <person name="Karasinski D."/>
            <person name="Kautmanova I."/>
            <person name="Kiss B."/>
            <person name="Kocsube S."/>
            <person name="Kotiranta H."/>
            <person name="LaButti K.M."/>
            <person name="Lechner B.E."/>
            <person name="Liimatainen K."/>
            <person name="Lipzen A."/>
            <person name="Lukacs Z."/>
            <person name="Mihaltcheva S."/>
            <person name="Morgado L.N."/>
            <person name="Niskanen T."/>
            <person name="Noordeloos M.E."/>
            <person name="Ohm R.A."/>
            <person name="Ortiz-Santana B."/>
            <person name="Ovrebo C."/>
            <person name="Racz N."/>
            <person name="Riley R."/>
            <person name="Savchenko A."/>
            <person name="Shiryaev A."/>
            <person name="Soop K."/>
            <person name="Spirin V."/>
            <person name="Szebenyi C."/>
            <person name="Tomsovsky M."/>
            <person name="Tulloss R.E."/>
            <person name="Uehling J."/>
            <person name="Grigoriev I.V."/>
            <person name="Vagvolgyi C."/>
            <person name="Papp T."/>
            <person name="Martin F.M."/>
            <person name="Miettinen O."/>
            <person name="Hibbett D.S."/>
            <person name="Nagy L.G."/>
        </authorList>
    </citation>
    <scope>NUCLEOTIDE SEQUENCE [LARGE SCALE GENOMIC DNA]</scope>
    <source>
        <strain evidence="1 2">CBS 166.37</strain>
    </source>
</reference>
<sequence>MKHVRRVMRPSSGRLTPSQKLHPVTLLLGTLKAYRQQIDCIESQLNTSAPNRNTLIVQLSGLLRKTYVSVGAGFLDNQLTSSSVISLNLWRNKTCAQVASQLASLAPTVSATWTLVVGKSFPQWSHPLRISEECGAQRNPAEQAVPFKMKISLPQPLFQYSAFQMWPFHSNNHFIPTNFSLLVNYIGTFIVVHTVLLHSGGLLELLEPSMDTCGGM</sequence>
<organism evidence="1 2">
    <name type="scientific">Crucibulum laeve</name>
    <dbReference type="NCBI Taxonomy" id="68775"/>
    <lineage>
        <taxon>Eukaryota</taxon>
        <taxon>Fungi</taxon>
        <taxon>Dikarya</taxon>
        <taxon>Basidiomycota</taxon>
        <taxon>Agaricomycotina</taxon>
        <taxon>Agaricomycetes</taxon>
        <taxon>Agaricomycetidae</taxon>
        <taxon>Agaricales</taxon>
        <taxon>Agaricineae</taxon>
        <taxon>Nidulariaceae</taxon>
        <taxon>Crucibulum</taxon>
    </lineage>
</organism>
<keyword evidence="2" id="KW-1185">Reference proteome</keyword>
<accession>A0A5C3M2S3</accession>
<protein>
    <submittedName>
        <fullName evidence="1">Uncharacterized protein</fullName>
    </submittedName>
</protein>
<evidence type="ECO:0000313" key="1">
    <source>
        <dbReference type="EMBL" id="TFK38448.1"/>
    </source>
</evidence>
<dbReference type="AlphaFoldDB" id="A0A5C3M2S3"/>
<evidence type="ECO:0000313" key="2">
    <source>
        <dbReference type="Proteomes" id="UP000308652"/>
    </source>
</evidence>
<name>A0A5C3M2S3_9AGAR</name>
<dbReference type="EMBL" id="ML213603">
    <property type="protein sequence ID" value="TFK38448.1"/>
    <property type="molecule type" value="Genomic_DNA"/>
</dbReference>
<proteinExistence type="predicted"/>
<dbReference type="Proteomes" id="UP000308652">
    <property type="component" value="Unassembled WGS sequence"/>
</dbReference>
<gene>
    <name evidence="1" type="ORF">BDQ12DRAFT_112667</name>
</gene>